<dbReference type="Pfam" id="PF03061">
    <property type="entry name" value="4HBT"/>
    <property type="match status" value="1"/>
</dbReference>
<dbReference type="Gene3D" id="3.10.129.10">
    <property type="entry name" value="Hotdog Thioesterase"/>
    <property type="match status" value="1"/>
</dbReference>
<sequence>MAQQRHSSEQQHYAEELISSLPLIRHLRASSSMTESSPSTEYKEFRLHSNKNPDTFARHLVAGSLFGNQKLPIYPRLFMQKTPVPRIIAACYVGDRLCGHPGYVHGGLSFVLFDDIFALCAGMGFESGVAMTANMSINFRKPLLPERLCIIRAEVVRQQGRKAWVEGSVRSLDVFTARDMEKVSVANNSGISAEEANATLVAEATSVFVEPKFAHSMVSLLGNH</sequence>
<dbReference type="PANTHER" id="PTHR47260">
    <property type="entry name" value="UPF0644 PROTEIN PB2B4.06"/>
    <property type="match status" value="1"/>
</dbReference>
<dbReference type="PANTHER" id="PTHR47260:SF2">
    <property type="entry name" value="THIOESTERASE DOMAIN-CONTAINING PROTEIN-RELATED"/>
    <property type="match status" value="1"/>
</dbReference>
<dbReference type="EMBL" id="JACEFI010000002">
    <property type="protein sequence ID" value="KAH0600418.1"/>
    <property type="molecule type" value="Genomic_DNA"/>
</dbReference>
<feature type="domain" description="Thioesterase" evidence="1">
    <location>
        <begin position="102"/>
        <end position="172"/>
    </location>
</feature>
<dbReference type="InterPro" id="IPR052061">
    <property type="entry name" value="PTE-AB_protein"/>
</dbReference>
<dbReference type="Proteomes" id="UP000764110">
    <property type="component" value="Unassembled WGS sequence"/>
</dbReference>
<organism evidence="2 3">
    <name type="scientific">Metarhizium humberi</name>
    <dbReference type="NCBI Taxonomy" id="2596975"/>
    <lineage>
        <taxon>Eukaryota</taxon>
        <taxon>Fungi</taxon>
        <taxon>Dikarya</taxon>
        <taxon>Ascomycota</taxon>
        <taxon>Pezizomycotina</taxon>
        <taxon>Sordariomycetes</taxon>
        <taxon>Hypocreomycetidae</taxon>
        <taxon>Hypocreales</taxon>
        <taxon>Clavicipitaceae</taxon>
        <taxon>Metarhizium</taxon>
    </lineage>
</organism>
<accession>A0A9P8MHF4</accession>
<gene>
    <name evidence="2" type="ORF">MHUMG1_01414</name>
</gene>
<dbReference type="InterPro" id="IPR006683">
    <property type="entry name" value="Thioestr_dom"/>
</dbReference>
<evidence type="ECO:0000313" key="3">
    <source>
        <dbReference type="Proteomes" id="UP000764110"/>
    </source>
</evidence>
<protein>
    <recommendedName>
        <fullName evidence="1">Thioesterase domain-containing protein</fullName>
    </recommendedName>
</protein>
<proteinExistence type="predicted"/>
<comment type="caution">
    <text evidence="2">The sequence shown here is derived from an EMBL/GenBank/DDBJ whole genome shotgun (WGS) entry which is preliminary data.</text>
</comment>
<reference evidence="2 3" key="1">
    <citation type="submission" date="2020-07" db="EMBL/GenBank/DDBJ databases">
        <title>Metarhizium humberi genome.</title>
        <authorList>
            <person name="Lysoe E."/>
        </authorList>
    </citation>
    <scope>NUCLEOTIDE SEQUENCE [LARGE SCALE GENOMIC DNA]</scope>
    <source>
        <strain evidence="2 3">ESALQ1638</strain>
    </source>
</reference>
<evidence type="ECO:0000259" key="1">
    <source>
        <dbReference type="Pfam" id="PF03061"/>
    </source>
</evidence>
<dbReference type="InterPro" id="IPR029069">
    <property type="entry name" value="HotDog_dom_sf"/>
</dbReference>
<keyword evidence="3" id="KW-1185">Reference proteome</keyword>
<evidence type="ECO:0000313" key="2">
    <source>
        <dbReference type="EMBL" id="KAH0600418.1"/>
    </source>
</evidence>
<name>A0A9P8MHF4_9HYPO</name>
<dbReference type="CDD" id="cd03443">
    <property type="entry name" value="PaaI_thioesterase"/>
    <property type="match status" value="1"/>
</dbReference>
<dbReference type="SUPFAM" id="SSF54637">
    <property type="entry name" value="Thioesterase/thiol ester dehydrase-isomerase"/>
    <property type="match status" value="1"/>
</dbReference>
<dbReference type="AlphaFoldDB" id="A0A9P8MHF4"/>